<dbReference type="PROSITE" id="PS51257">
    <property type="entry name" value="PROKAR_LIPOPROTEIN"/>
    <property type="match status" value="1"/>
</dbReference>
<dbReference type="EMBL" id="LHSG01000003">
    <property type="protein sequence ID" value="KPD24319.1"/>
    <property type="molecule type" value="Genomic_DNA"/>
</dbReference>
<gene>
    <name evidence="2" type="ORF">AFK76_04830</name>
</gene>
<evidence type="ECO:0000256" key="1">
    <source>
        <dbReference type="SAM" id="SignalP"/>
    </source>
</evidence>
<protein>
    <recommendedName>
        <fullName evidence="4">Lipoprotein SmpA/OmlA domain-containing protein</fullName>
    </recommendedName>
</protein>
<organism evidence="2 3">
    <name type="scientific">Idiomarina zobellii</name>
    <dbReference type="NCBI Taxonomy" id="86103"/>
    <lineage>
        <taxon>Bacteria</taxon>
        <taxon>Pseudomonadati</taxon>
        <taxon>Pseudomonadota</taxon>
        <taxon>Gammaproteobacteria</taxon>
        <taxon>Alteromonadales</taxon>
        <taxon>Idiomarinaceae</taxon>
        <taxon>Idiomarina</taxon>
    </lineage>
</organism>
<comment type="caution">
    <text evidence="2">The sequence shown here is derived from an EMBL/GenBank/DDBJ whole genome shotgun (WGS) entry which is preliminary data.</text>
</comment>
<evidence type="ECO:0000313" key="2">
    <source>
        <dbReference type="EMBL" id="KPD24319.1"/>
    </source>
</evidence>
<evidence type="ECO:0008006" key="4">
    <source>
        <dbReference type="Google" id="ProtNLM"/>
    </source>
</evidence>
<keyword evidence="3" id="KW-1185">Reference proteome</keyword>
<feature type="signal peptide" evidence="1">
    <location>
        <begin position="1"/>
        <end position="22"/>
    </location>
</feature>
<dbReference type="Proteomes" id="UP000053030">
    <property type="component" value="Unassembled WGS sequence"/>
</dbReference>
<keyword evidence="1" id="KW-0732">Signal</keyword>
<reference evidence="2 3" key="1">
    <citation type="submission" date="2015-08" db="EMBL/GenBank/DDBJ databases">
        <title>Genome sequencing and assembly of the deep-sea bacterium Idiomarina zobellii.</title>
        <authorList>
            <person name="Mithoefer S.D."/>
            <person name="Rheaume B.A."/>
            <person name="MacLea K.S."/>
        </authorList>
    </citation>
    <scope>NUCLEOTIDE SEQUENCE [LARGE SCALE GENOMIC DNA]</scope>
    <source>
        <strain evidence="2 3">KMM 231</strain>
    </source>
</reference>
<feature type="chain" id="PRO_5032414805" description="Lipoprotein SmpA/OmlA domain-containing protein" evidence="1">
    <location>
        <begin position="23"/>
        <end position="123"/>
    </location>
</feature>
<evidence type="ECO:0000313" key="3">
    <source>
        <dbReference type="Proteomes" id="UP000053030"/>
    </source>
</evidence>
<sequence length="123" mass="13422">MKLDFIVMVSLTVLLLSGCATSSYSVGENFASENVSQIVKGKTTSDDLIELLGEPYSKTVLSGTDEKWLYMYSEGQAKAQSYIVSMDVKTTGTQKVLDVLISDGVVVNFAYTEGENPYNIQVN</sequence>
<proteinExistence type="predicted"/>
<dbReference type="AlphaFoldDB" id="A0A837NJK8"/>
<accession>A0A837NJK8</accession>
<dbReference type="RefSeq" id="WP_053953163.1">
    <property type="nucleotide sequence ID" value="NZ_FNCB01000003.1"/>
</dbReference>
<name>A0A837NJK8_9GAMM</name>